<sequence length="55" mass="6696">MQNDSVLSQIQRKEEEERHMQEDDNEMNNKWGHYWLLSVQVSTALTHYVEEGREF</sequence>
<proteinExistence type="predicted"/>
<feature type="compositionally biased region" description="Basic and acidic residues" evidence="1">
    <location>
        <begin position="11"/>
        <end position="22"/>
    </location>
</feature>
<evidence type="ECO:0000313" key="3">
    <source>
        <dbReference type="Proteomes" id="UP001196413"/>
    </source>
</evidence>
<keyword evidence="3" id="KW-1185">Reference proteome</keyword>
<feature type="region of interest" description="Disordered" evidence="1">
    <location>
        <begin position="1"/>
        <end position="25"/>
    </location>
</feature>
<dbReference type="Proteomes" id="UP001196413">
    <property type="component" value="Unassembled WGS sequence"/>
</dbReference>
<dbReference type="AlphaFoldDB" id="A0AAD5MIH4"/>
<reference evidence="2" key="1">
    <citation type="submission" date="2021-06" db="EMBL/GenBank/DDBJ databases">
        <title>Parelaphostrongylus tenuis whole genome reference sequence.</title>
        <authorList>
            <person name="Garwood T.J."/>
            <person name="Larsen P.A."/>
            <person name="Fountain-Jones N.M."/>
            <person name="Garbe J.R."/>
            <person name="Macchietto M.G."/>
            <person name="Kania S.A."/>
            <person name="Gerhold R.W."/>
            <person name="Richards J.E."/>
            <person name="Wolf T.M."/>
        </authorList>
    </citation>
    <scope>NUCLEOTIDE SEQUENCE</scope>
    <source>
        <strain evidence="2">MNPRO001-30</strain>
        <tissue evidence="2">Meninges</tissue>
    </source>
</reference>
<feature type="compositionally biased region" description="Polar residues" evidence="1">
    <location>
        <begin position="1"/>
        <end position="10"/>
    </location>
</feature>
<dbReference type="EMBL" id="JAHQIW010003487">
    <property type="protein sequence ID" value="KAJ1358850.1"/>
    <property type="molecule type" value="Genomic_DNA"/>
</dbReference>
<protein>
    <submittedName>
        <fullName evidence="2">Uncharacterized protein</fullName>
    </submittedName>
</protein>
<organism evidence="2 3">
    <name type="scientific">Parelaphostrongylus tenuis</name>
    <name type="common">Meningeal worm</name>
    <dbReference type="NCBI Taxonomy" id="148309"/>
    <lineage>
        <taxon>Eukaryota</taxon>
        <taxon>Metazoa</taxon>
        <taxon>Ecdysozoa</taxon>
        <taxon>Nematoda</taxon>
        <taxon>Chromadorea</taxon>
        <taxon>Rhabditida</taxon>
        <taxon>Rhabditina</taxon>
        <taxon>Rhabditomorpha</taxon>
        <taxon>Strongyloidea</taxon>
        <taxon>Metastrongylidae</taxon>
        <taxon>Parelaphostrongylus</taxon>
    </lineage>
</organism>
<comment type="caution">
    <text evidence="2">The sequence shown here is derived from an EMBL/GenBank/DDBJ whole genome shotgun (WGS) entry which is preliminary data.</text>
</comment>
<name>A0AAD5MIH4_PARTN</name>
<evidence type="ECO:0000313" key="2">
    <source>
        <dbReference type="EMBL" id="KAJ1358850.1"/>
    </source>
</evidence>
<accession>A0AAD5MIH4</accession>
<evidence type="ECO:0000256" key="1">
    <source>
        <dbReference type="SAM" id="MobiDB-lite"/>
    </source>
</evidence>
<gene>
    <name evidence="2" type="ORF">KIN20_017392</name>
</gene>